<dbReference type="Gene3D" id="3.40.50.300">
    <property type="entry name" value="P-loop containing nucleotide triphosphate hydrolases"/>
    <property type="match status" value="2"/>
</dbReference>
<dbReference type="InterPro" id="IPR047187">
    <property type="entry name" value="SF1_C_Upf1"/>
</dbReference>
<keyword evidence="2" id="KW-0547">Nucleotide-binding</keyword>
<gene>
    <name evidence="7" type="ORF">R1sor_022897</name>
</gene>
<dbReference type="GO" id="GO:0003676">
    <property type="term" value="F:nucleic acid binding"/>
    <property type="evidence" value="ECO:0007669"/>
    <property type="project" value="UniProtKB-UniRule"/>
</dbReference>
<evidence type="ECO:0000256" key="4">
    <source>
        <dbReference type="ARBA" id="ARBA00022806"/>
    </source>
</evidence>
<evidence type="ECO:0000256" key="2">
    <source>
        <dbReference type="ARBA" id="ARBA00022741"/>
    </source>
</evidence>
<dbReference type="Gene3D" id="3.30.1370.50">
    <property type="entry name" value="R3H-like domain"/>
    <property type="match status" value="1"/>
</dbReference>
<dbReference type="PROSITE" id="PS51061">
    <property type="entry name" value="R3H"/>
    <property type="match status" value="1"/>
</dbReference>
<dbReference type="PANTHER" id="PTHR43788:SF18">
    <property type="entry name" value="R3H DOMAIN-CONTAINING PROTEIN"/>
    <property type="match status" value="1"/>
</dbReference>
<dbReference type="Pfam" id="PF13086">
    <property type="entry name" value="AAA_11"/>
    <property type="match status" value="1"/>
</dbReference>
<dbReference type="Gene3D" id="2.40.30.270">
    <property type="match status" value="1"/>
</dbReference>
<comment type="caution">
    <text evidence="7">The sequence shown here is derived from an EMBL/GenBank/DDBJ whole genome shotgun (WGS) entry which is preliminary data.</text>
</comment>
<keyword evidence="8" id="KW-1185">Reference proteome</keyword>
<name>A0ABD3GMQ8_9MARC</name>
<organism evidence="7 8">
    <name type="scientific">Riccia sorocarpa</name>
    <dbReference type="NCBI Taxonomy" id="122646"/>
    <lineage>
        <taxon>Eukaryota</taxon>
        <taxon>Viridiplantae</taxon>
        <taxon>Streptophyta</taxon>
        <taxon>Embryophyta</taxon>
        <taxon>Marchantiophyta</taxon>
        <taxon>Marchantiopsida</taxon>
        <taxon>Marchantiidae</taxon>
        <taxon>Marchantiales</taxon>
        <taxon>Ricciaceae</taxon>
        <taxon>Riccia</taxon>
    </lineage>
</organism>
<dbReference type="InterPro" id="IPR036867">
    <property type="entry name" value="R3H_dom_sf"/>
</dbReference>
<keyword evidence="5" id="KW-0067">ATP-binding</keyword>
<dbReference type="CDD" id="cd18808">
    <property type="entry name" value="SF1_C_Upf1"/>
    <property type="match status" value="1"/>
</dbReference>
<dbReference type="InterPro" id="IPR041679">
    <property type="entry name" value="DNA2/NAM7-like_C"/>
</dbReference>
<comment type="similarity">
    <text evidence="1">Belongs to the DNA2/NAM7 helicase family.</text>
</comment>
<dbReference type="InterPro" id="IPR001374">
    <property type="entry name" value="R3H_dom"/>
</dbReference>
<proteinExistence type="inferred from homology"/>
<dbReference type="Pfam" id="PF13087">
    <property type="entry name" value="AAA_12"/>
    <property type="match status" value="1"/>
</dbReference>
<evidence type="ECO:0000313" key="7">
    <source>
        <dbReference type="EMBL" id="KAL3679941.1"/>
    </source>
</evidence>
<dbReference type="InterPro" id="IPR050534">
    <property type="entry name" value="Coronavir_polyprotein_1ab"/>
</dbReference>
<dbReference type="SUPFAM" id="SSF82708">
    <property type="entry name" value="R3H domain"/>
    <property type="match status" value="1"/>
</dbReference>
<dbReference type="GO" id="GO:0005524">
    <property type="term" value="F:ATP binding"/>
    <property type="evidence" value="ECO:0007669"/>
    <property type="project" value="UniProtKB-KW"/>
</dbReference>
<evidence type="ECO:0000259" key="6">
    <source>
        <dbReference type="PROSITE" id="PS51061"/>
    </source>
</evidence>
<accession>A0ABD3GMQ8</accession>
<reference evidence="7 8" key="1">
    <citation type="submission" date="2024-09" db="EMBL/GenBank/DDBJ databases">
        <title>Chromosome-scale assembly of Riccia sorocarpa.</title>
        <authorList>
            <person name="Paukszto L."/>
        </authorList>
    </citation>
    <scope>NUCLEOTIDE SEQUENCE [LARGE SCALE GENOMIC DNA]</scope>
    <source>
        <strain evidence="7">LP-2024</strain>
        <tissue evidence="7">Aerial parts of the thallus</tissue>
    </source>
</reference>
<evidence type="ECO:0000313" key="8">
    <source>
        <dbReference type="Proteomes" id="UP001633002"/>
    </source>
</evidence>
<dbReference type="GO" id="GO:0016787">
    <property type="term" value="F:hydrolase activity"/>
    <property type="evidence" value="ECO:0007669"/>
    <property type="project" value="UniProtKB-KW"/>
</dbReference>
<dbReference type="PANTHER" id="PTHR43788">
    <property type="entry name" value="DNA2/NAM7 HELICASE FAMILY MEMBER"/>
    <property type="match status" value="1"/>
</dbReference>
<evidence type="ECO:0000256" key="1">
    <source>
        <dbReference type="ARBA" id="ARBA00007913"/>
    </source>
</evidence>
<dbReference type="SUPFAM" id="SSF52540">
    <property type="entry name" value="P-loop containing nucleoside triphosphate hydrolases"/>
    <property type="match status" value="1"/>
</dbReference>
<sequence length="945" mass="103303">MGTSFKYLQCSEIFSLPQGSANSRRRSIEAIRCRARSAETKIHSLSHLFQEQRIRPRQSDLHQSRNFGHAILRKRVPHKSVQSLKASLVATLDTLESTCEKYDNVQGSETSLRELLVKLRNQGSGDGKLILPATTTARKRRRAHEIAERLGLGHVSVGQGKERCFTAWRLTVAERLEILRKLLDTEEAASRASFALDQLGQSWKVLEAQGLLLYKASVLEKEASSFGRERWTLEDGIGAERAGHVARFAQRARPGVAIRIAVKDADGSWIVAEGQPPGRVAWSRDGKLALVFDYPPTTTDESREVSVLLVPDSTSFDRMRSVIGECGRAEKGMKWLLNAFLGDGISFASGVSLSKETSSKNASSPACGEEENAYQRAELFDKGLNAEQRAAVQLCTRSSTSPVVLIHGPFGTGKTRTLVEVVLQQVKMGRRVLVCAASNAAVDNMALALLRADPSIPLARAGVTERVATSVAAHTLEALQEAQPEAAVARKLRREAYSMQLTAQKWTRAADGGDRRRTARKEANALFKDARRLEQVCAAAVLSRTKVLCGTLTGFASSLRDFGNHEDARFDCVVVDEASQVITPALLLVLPHLKYPDNVASGAAFPIVVMAGDHQQLPPTVLSDDVDDKGGGLGAILFEELMERDGGGLGTRLEELTATSELWDLARLSVIEQAHTIATGIGASPSSNMERLTAGSISAALRQQYRMPSQLMAFPSAAFYGGELIAMHSSSEKLVSTADTLFVNSTIHSSFGPWQLLDPGCLLEVIDTAGAGFEEERSDDTRRNLSRSNAALDVYSTSNPGQANLTARVVRELITSKQCSEGEIGVVTPYSAQVILLKQLMAENVKAGLEIDSVDAFQGREKDMIIFDTVRSNIDGTVGFLSDFHRLNVGMTRARQKLIVIGDSATLSTDKIWALFFEWVAVYRERSETRIRYRSVFEIPGEDGW</sequence>
<evidence type="ECO:0000256" key="3">
    <source>
        <dbReference type="ARBA" id="ARBA00022801"/>
    </source>
</evidence>
<dbReference type="EMBL" id="JBJQOH010000007">
    <property type="protein sequence ID" value="KAL3679941.1"/>
    <property type="molecule type" value="Genomic_DNA"/>
</dbReference>
<dbReference type="InterPro" id="IPR041677">
    <property type="entry name" value="DNA2/NAM7_AAA_11"/>
</dbReference>
<dbReference type="AlphaFoldDB" id="A0ABD3GMQ8"/>
<evidence type="ECO:0000256" key="5">
    <source>
        <dbReference type="ARBA" id="ARBA00022840"/>
    </source>
</evidence>
<feature type="domain" description="R3H" evidence="6">
    <location>
        <begin position="106"/>
        <end position="171"/>
    </location>
</feature>
<keyword evidence="4" id="KW-0347">Helicase</keyword>
<dbReference type="InterPro" id="IPR027417">
    <property type="entry name" value="P-loop_NTPase"/>
</dbReference>
<protein>
    <recommendedName>
        <fullName evidence="6">R3H domain-containing protein</fullName>
    </recommendedName>
</protein>
<dbReference type="GO" id="GO:0004386">
    <property type="term" value="F:helicase activity"/>
    <property type="evidence" value="ECO:0007669"/>
    <property type="project" value="UniProtKB-KW"/>
</dbReference>
<keyword evidence="3" id="KW-0378">Hydrolase</keyword>
<dbReference type="Proteomes" id="UP001633002">
    <property type="component" value="Unassembled WGS sequence"/>
</dbReference>